<protein>
    <recommendedName>
        <fullName evidence="6">Tubulin/FtsZ GTPase domain-containing protein</fullName>
    </recommendedName>
</protein>
<dbReference type="GO" id="GO:0005525">
    <property type="term" value="F:GTP binding"/>
    <property type="evidence" value="ECO:0007669"/>
    <property type="project" value="UniProtKB-KW"/>
</dbReference>
<evidence type="ECO:0000259" key="6">
    <source>
        <dbReference type="Pfam" id="PF00091"/>
    </source>
</evidence>
<dbReference type="InterPro" id="IPR003008">
    <property type="entry name" value="Tubulin_FtsZ_GTPase"/>
</dbReference>
<dbReference type="OMA" id="MEICDNC"/>
<dbReference type="PROSITE" id="PS00228">
    <property type="entry name" value="TUBULIN_B_AUTOREG"/>
    <property type="match status" value="1"/>
</dbReference>
<proteinExistence type="inferred from homology"/>
<evidence type="ECO:0000256" key="1">
    <source>
        <dbReference type="ARBA" id="ARBA00009636"/>
    </source>
</evidence>
<feature type="region of interest" description="Disordered" evidence="5">
    <location>
        <begin position="362"/>
        <end position="410"/>
    </location>
</feature>
<reference evidence="7" key="1">
    <citation type="submission" date="2021-01" db="EMBL/GenBank/DDBJ databases">
        <authorList>
            <consortium name="Genoscope - CEA"/>
            <person name="William W."/>
        </authorList>
    </citation>
    <scope>NUCLEOTIDE SEQUENCE</scope>
</reference>
<keyword evidence="2" id="KW-0493">Microtubule</keyword>
<organism evidence="7 8">
    <name type="scientific">Paramecium octaurelia</name>
    <dbReference type="NCBI Taxonomy" id="43137"/>
    <lineage>
        <taxon>Eukaryota</taxon>
        <taxon>Sar</taxon>
        <taxon>Alveolata</taxon>
        <taxon>Ciliophora</taxon>
        <taxon>Intramacronucleata</taxon>
        <taxon>Oligohymenophorea</taxon>
        <taxon>Peniculida</taxon>
        <taxon>Parameciidae</taxon>
        <taxon>Paramecium</taxon>
    </lineage>
</organism>
<keyword evidence="8" id="KW-1185">Reference proteome</keyword>
<dbReference type="Pfam" id="PF00091">
    <property type="entry name" value="Tubulin"/>
    <property type="match status" value="1"/>
</dbReference>
<keyword evidence="4" id="KW-0342">GTP-binding</keyword>
<evidence type="ECO:0000256" key="5">
    <source>
        <dbReference type="SAM" id="MobiDB-lite"/>
    </source>
</evidence>
<evidence type="ECO:0000313" key="8">
    <source>
        <dbReference type="Proteomes" id="UP000683925"/>
    </source>
</evidence>
<evidence type="ECO:0000256" key="2">
    <source>
        <dbReference type="ARBA" id="ARBA00022701"/>
    </source>
</evidence>
<dbReference type="InterPro" id="IPR013838">
    <property type="entry name" value="Beta-tubulin_BS"/>
</dbReference>
<gene>
    <name evidence="7" type="ORF">POCTA_138.1.T0230291</name>
</gene>
<dbReference type="OrthoDB" id="299785at2759"/>
<dbReference type="Proteomes" id="UP000683925">
    <property type="component" value="Unassembled WGS sequence"/>
</dbReference>
<feature type="compositionally biased region" description="Low complexity" evidence="5">
    <location>
        <begin position="362"/>
        <end position="381"/>
    </location>
</feature>
<dbReference type="GO" id="GO:0007017">
    <property type="term" value="P:microtubule-based process"/>
    <property type="evidence" value="ECO:0007669"/>
    <property type="project" value="InterPro"/>
</dbReference>
<name>A0A8S1TAR5_PAROT</name>
<evidence type="ECO:0000256" key="3">
    <source>
        <dbReference type="ARBA" id="ARBA00022741"/>
    </source>
</evidence>
<evidence type="ECO:0000256" key="4">
    <source>
        <dbReference type="ARBA" id="ARBA00023134"/>
    </source>
</evidence>
<comment type="similarity">
    <text evidence="1">Belongs to the tubulin family.</text>
</comment>
<sequence length="435" mass="50035">MREIIHIGLGNCGVRIGCKFYEQLIQDYQIENNRTCEKPAEGIEVHFSEIGDKKFVPRSILCSRDVEQILANPQSLIFNPNNYQLELDESLRKEMEICDNCQGIQITHHLSTDISMLQDLLQYYDKVVQTFTIFPNQEYGHDIVKSAQNLRFLEALNVVAFDNSGLNEYYARQYKSTLTFNDYNALVATVMNSVTSPMRQSSTYTLEKMYSVKSQMNVEVCKLVQDKQSQINLQQMLDTKLLIETNQNVNEKIIQATLLARTNQLTPNQLHQQLQSTAKSFYNNIINLNYQISPYKQEILVSLYKSSHIKFKLQQLKSNSQLFQTRKAFNEVYQWDENPDNLEYLNKLISLCDQIVNTHQEQQQQQQQQSSVQASSPISVSENKMDRQRDYIKSSEQVEASPKKQITGGQSIALGQPNAIQQSIALGQQVISRNG</sequence>
<keyword evidence="3" id="KW-0547">Nucleotide-binding</keyword>
<dbReference type="GO" id="GO:0005874">
    <property type="term" value="C:microtubule"/>
    <property type="evidence" value="ECO:0007669"/>
    <property type="project" value="UniProtKB-KW"/>
</dbReference>
<evidence type="ECO:0000313" key="7">
    <source>
        <dbReference type="EMBL" id="CAD8150355.1"/>
    </source>
</evidence>
<dbReference type="PANTHER" id="PTHR11588">
    <property type="entry name" value="TUBULIN"/>
    <property type="match status" value="1"/>
</dbReference>
<feature type="compositionally biased region" description="Basic and acidic residues" evidence="5">
    <location>
        <begin position="383"/>
        <end position="393"/>
    </location>
</feature>
<accession>A0A8S1TAR5</accession>
<dbReference type="AlphaFoldDB" id="A0A8S1TAR5"/>
<dbReference type="InterPro" id="IPR000217">
    <property type="entry name" value="Tubulin"/>
</dbReference>
<comment type="caution">
    <text evidence="7">The sequence shown here is derived from an EMBL/GenBank/DDBJ whole genome shotgun (WGS) entry which is preliminary data.</text>
</comment>
<feature type="domain" description="Tubulin/FtsZ GTPase" evidence="6">
    <location>
        <begin position="3"/>
        <end position="86"/>
    </location>
</feature>
<dbReference type="EMBL" id="CAJJDP010000023">
    <property type="protein sequence ID" value="CAD8150355.1"/>
    <property type="molecule type" value="Genomic_DNA"/>
</dbReference>